<dbReference type="Proteomes" id="UP001190700">
    <property type="component" value="Unassembled WGS sequence"/>
</dbReference>
<accession>A0AAE0C4P4</accession>
<feature type="compositionally biased region" description="Basic and acidic residues" evidence="1">
    <location>
        <begin position="1"/>
        <end position="12"/>
    </location>
</feature>
<feature type="compositionally biased region" description="Basic and acidic residues" evidence="1">
    <location>
        <begin position="163"/>
        <end position="190"/>
    </location>
</feature>
<proteinExistence type="predicted"/>
<reference evidence="2 3" key="1">
    <citation type="journal article" date="2015" name="Genome Biol. Evol.">
        <title>Comparative Genomics of a Bacterivorous Green Alga Reveals Evolutionary Causalities and Consequences of Phago-Mixotrophic Mode of Nutrition.</title>
        <authorList>
            <person name="Burns J.A."/>
            <person name="Paasch A."/>
            <person name="Narechania A."/>
            <person name="Kim E."/>
        </authorList>
    </citation>
    <scope>NUCLEOTIDE SEQUENCE [LARGE SCALE GENOMIC DNA]</scope>
    <source>
        <strain evidence="2 3">PLY_AMNH</strain>
    </source>
</reference>
<feature type="region of interest" description="Disordered" evidence="1">
    <location>
        <begin position="1"/>
        <end position="38"/>
    </location>
</feature>
<dbReference type="AlphaFoldDB" id="A0AAE0C4P4"/>
<comment type="caution">
    <text evidence="2">The sequence shown here is derived from an EMBL/GenBank/DDBJ whole genome shotgun (WGS) entry which is preliminary data.</text>
</comment>
<organism evidence="2 3">
    <name type="scientific">Cymbomonas tetramitiformis</name>
    <dbReference type="NCBI Taxonomy" id="36881"/>
    <lineage>
        <taxon>Eukaryota</taxon>
        <taxon>Viridiplantae</taxon>
        <taxon>Chlorophyta</taxon>
        <taxon>Pyramimonadophyceae</taxon>
        <taxon>Pyramimonadales</taxon>
        <taxon>Pyramimonadaceae</taxon>
        <taxon>Cymbomonas</taxon>
    </lineage>
</organism>
<dbReference type="EMBL" id="LGRX02029039">
    <property type="protein sequence ID" value="KAK3247365.1"/>
    <property type="molecule type" value="Genomic_DNA"/>
</dbReference>
<feature type="compositionally biased region" description="Polar residues" evidence="1">
    <location>
        <begin position="150"/>
        <end position="161"/>
    </location>
</feature>
<evidence type="ECO:0000313" key="2">
    <source>
        <dbReference type="EMBL" id="KAK3247365.1"/>
    </source>
</evidence>
<evidence type="ECO:0000256" key="1">
    <source>
        <dbReference type="SAM" id="MobiDB-lite"/>
    </source>
</evidence>
<keyword evidence="3" id="KW-1185">Reference proteome</keyword>
<feature type="region of interest" description="Disordered" evidence="1">
    <location>
        <begin position="144"/>
        <end position="197"/>
    </location>
</feature>
<sequence>MHFELQHSDFSRAGKYAKGTGEGGRGGNTQPTGAQAADSVVQALENKLESFANVVKPDNRTEEEIKALREVVERLETATVKGFQDTVRSVDKVGEGVIDLTEKSKGFRELQLTLQQKMVDNLVKLNAGQQPKLLASAEEDFHIRKRAKQRSGTTGSDSNASMGDRDKSDMKKKFADFVKSQEKEKADNRKKPSRSKN</sequence>
<protein>
    <submittedName>
        <fullName evidence="2">Uncharacterized protein</fullName>
    </submittedName>
</protein>
<gene>
    <name evidence="2" type="ORF">CYMTET_43137</name>
</gene>
<evidence type="ECO:0000313" key="3">
    <source>
        <dbReference type="Proteomes" id="UP001190700"/>
    </source>
</evidence>
<name>A0AAE0C4P4_9CHLO</name>